<name>A0A086TDR3_HAPC1</name>
<proteinExistence type="predicted"/>
<sequence length="357" mass="39370">MEPSTPKGLAMAAMTAVYGHFDELSPGEADAWVPPSSPGAGGHRGRYLWTDAFGVVNFVTMAVGTSSEKYMTLAKRLVWAVHDVLGRTRDGTARLDRATDQEPLKGGLRIGKTTESGPDCDGQYHHYLTLWMFALNRLSVAAKDPAYNDLAIQLARAIHPHFFVEHAPGQMHMVWKISTDMKTVLVQSQGNLDAATGFIIFKLLQDTAEKQGRGKGLLEKEVDDYAKVMGRKEETHPSGDPLDLGMGLWVSHIYPDEAWSSEFKGRALALAGRLISKDSPTLNRPVARRLAFREFGACLGISCCDAMSPELQAKVEAVLDFWENHVARGFEEELRPISQVMYAAARNPGAFRMSYLT</sequence>
<keyword evidence="2" id="KW-1185">Reference proteome</keyword>
<comment type="caution">
    <text evidence="1">The sequence shown here is derived from an EMBL/GenBank/DDBJ whole genome shotgun (WGS) entry which is preliminary data.</text>
</comment>
<reference evidence="2" key="1">
    <citation type="journal article" date="2014" name="Genome Announc.">
        <title>Genome sequence and annotation of Acremonium chrysogenum, producer of the beta-lactam antibiotic cephalosporin C.</title>
        <authorList>
            <person name="Terfehr D."/>
            <person name="Dahlmann T.A."/>
            <person name="Specht T."/>
            <person name="Zadra I."/>
            <person name="Kuernsteiner H."/>
            <person name="Kueck U."/>
        </authorList>
    </citation>
    <scope>NUCLEOTIDE SEQUENCE [LARGE SCALE GENOMIC DNA]</scope>
    <source>
        <strain evidence="2">ATCC 11550 / CBS 779.69 / DSM 880 / IAM 14645 / JCM 23072 / IMI 49137</strain>
    </source>
</reference>
<dbReference type="OrthoDB" id="302966at2759"/>
<gene>
    <name evidence="1" type="ORF">ACRE_016000</name>
</gene>
<accession>A0A086TDR3</accession>
<evidence type="ECO:0000313" key="1">
    <source>
        <dbReference type="EMBL" id="KFH47495.1"/>
    </source>
</evidence>
<evidence type="ECO:0000313" key="2">
    <source>
        <dbReference type="Proteomes" id="UP000029964"/>
    </source>
</evidence>
<dbReference type="HOGENOM" id="CLU_039096_0_0_1"/>
<dbReference type="Proteomes" id="UP000029964">
    <property type="component" value="Unassembled WGS sequence"/>
</dbReference>
<protein>
    <submittedName>
        <fullName evidence="1">Uncharacterized protein</fullName>
    </submittedName>
</protein>
<organism evidence="1 2">
    <name type="scientific">Hapsidospora chrysogenum (strain ATCC 11550 / CBS 779.69 / DSM 880 / IAM 14645 / JCM 23072 / IMI 49137)</name>
    <name type="common">Acremonium chrysogenum</name>
    <dbReference type="NCBI Taxonomy" id="857340"/>
    <lineage>
        <taxon>Eukaryota</taxon>
        <taxon>Fungi</taxon>
        <taxon>Dikarya</taxon>
        <taxon>Ascomycota</taxon>
        <taxon>Pezizomycotina</taxon>
        <taxon>Sordariomycetes</taxon>
        <taxon>Hypocreomycetidae</taxon>
        <taxon>Hypocreales</taxon>
        <taxon>Bionectriaceae</taxon>
        <taxon>Hapsidospora</taxon>
    </lineage>
</organism>
<dbReference type="EMBL" id="JPKY01000009">
    <property type="protein sequence ID" value="KFH47495.1"/>
    <property type="molecule type" value="Genomic_DNA"/>
</dbReference>
<dbReference type="STRING" id="857340.A0A086TDR3"/>
<dbReference type="AlphaFoldDB" id="A0A086TDR3"/>